<sequence>MAFTTYIILQVGGRFNPIYPSFVIHGVTHNKKGPTAITVSPCFKWSGREDLNLRPPAPK</sequence>
<protein>
    <submittedName>
        <fullName evidence="1">Uncharacterized protein</fullName>
    </submittedName>
</protein>
<accession>A0A382FGR1</accession>
<name>A0A382FGR1_9ZZZZ</name>
<proteinExistence type="predicted"/>
<dbReference type="EMBL" id="UINC01049870">
    <property type="protein sequence ID" value="SVB62160.1"/>
    <property type="molecule type" value="Genomic_DNA"/>
</dbReference>
<gene>
    <name evidence="1" type="ORF">METZ01_LOCUS215014</name>
</gene>
<organism evidence="1">
    <name type="scientific">marine metagenome</name>
    <dbReference type="NCBI Taxonomy" id="408172"/>
    <lineage>
        <taxon>unclassified sequences</taxon>
        <taxon>metagenomes</taxon>
        <taxon>ecological metagenomes</taxon>
    </lineage>
</organism>
<evidence type="ECO:0000313" key="1">
    <source>
        <dbReference type="EMBL" id="SVB62160.1"/>
    </source>
</evidence>
<reference evidence="1" key="1">
    <citation type="submission" date="2018-05" db="EMBL/GenBank/DDBJ databases">
        <authorList>
            <person name="Lanie J.A."/>
            <person name="Ng W.-L."/>
            <person name="Kazmierczak K.M."/>
            <person name="Andrzejewski T.M."/>
            <person name="Davidsen T.M."/>
            <person name="Wayne K.J."/>
            <person name="Tettelin H."/>
            <person name="Glass J.I."/>
            <person name="Rusch D."/>
            <person name="Podicherti R."/>
            <person name="Tsui H.-C.T."/>
            <person name="Winkler M.E."/>
        </authorList>
    </citation>
    <scope>NUCLEOTIDE SEQUENCE</scope>
</reference>
<dbReference type="AlphaFoldDB" id="A0A382FGR1"/>
<feature type="non-terminal residue" evidence="1">
    <location>
        <position position="59"/>
    </location>
</feature>